<dbReference type="FunCoup" id="A0A1V8SCW9">
    <property type="interactions" value="239"/>
</dbReference>
<dbReference type="Pfam" id="PF06127">
    <property type="entry name" value="Mpo1-like"/>
    <property type="match status" value="1"/>
</dbReference>
<evidence type="ECO:0000313" key="3">
    <source>
        <dbReference type="Proteomes" id="UP000192596"/>
    </source>
</evidence>
<gene>
    <name evidence="2" type="ORF">B0A48_17194</name>
</gene>
<dbReference type="InParanoid" id="A0A1V8SCW9"/>
<evidence type="ECO:0000313" key="2">
    <source>
        <dbReference type="EMBL" id="OQN96770.1"/>
    </source>
</evidence>
<feature type="transmembrane region" description="Helical" evidence="1">
    <location>
        <begin position="140"/>
        <end position="160"/>
    </location>
</feature>
<comment type="caution">
    <text evidence="2">The sequence shown here is derived from an EMBL/GenBank/DDBJ whole genome shotgun (WGS) entry which is preliminary data.</text>
</comment>
<accession>A0A1V8SCW9</accession>
<evidence type="ECO:0000256" key="1">
    <source>
        <dbReference type="SAM" id="Phobius"/>
    </source>
</evidence>
<keyword evidence="3" id="KW-1185">Reference proteome</keyword>
<dbReference type="OrthoDB" id="2124888at2759"/>
<name>A0A1V8SCW9_9PEZI</name>
<keyword evidence="1" id="KW-1133">Transmembrane helix</keyword>
<sequence length="193" mass="21195">MALNLEKQLQFYGAYHHNAVNVAIHVTCVPLIMMTAFLFATNTPAIPLPTWATVPNLPANLGTILATTYSALYILMEPVAGCMLAPLIMGGTAYANVLTSTYPKTANQWALGLHIFSWVAQFVGHGVFEGRAPALLDNLVQALFLAPFFVWMEILFMFGYRPELKSRLDKAIEGDLQKLQAEKAAKKTNGHAK</sequence>
<feature type="transmembrane region" description="Helical" evidence="1">
    <location>
        <begin position="20"/>
        <end position="40"/>
    </location>
</feature>
<proteinExistence type="predicted"/>
<evidence type="ECO:0008006" key="4">
    <source>
        <dbReference type="Google" id="ProtNLM"/>
    </source>
</evidence>
<dbReference type="AlphaFoldDB" id="A0A1V8SCW9"/>
<keyword evidence="1" id="KW-0472">Membrane</keyword>
<feature type="transmembrane region" description="Helical" evidence="1">
    <location>
        <begin position="71"/>
        <end position="97"/>
    </location>
</feature>
<protein>
    <recommendedName>
        <fullName evidence="4">DUF962 domain-containing protein</fullName>
    </recommendedName>
</protein>
<dbReference type="GO" id="GO:0005783">
    <property type="term" value="C:endoplasmic reticulum"/>
    <property type="evidence" value="ECO:0007669"/>
    <property type="project" value="TreeGrafter"/>
</dbReference>
<keyword evidence="1" id="KW-0812">Transmembrane</keyword>
<dbReference type="EMBL" id="NAJO01000062">
    <property type="protein sequence ID" value="OQN96770.1"/>
    <property type="molecule type" value="Genomic_DNA"/>
</dbReference>
<reference evidence="3" key="1">
    <citation type="submission" date="2017-03" db="EMBL/GenBank/DDBJ databases">
        <title>Genomes of endolithic fungi from Antarctica.</title>
        <authorList>
            <person name="Coleine C."/>
            <person name="Masonjones S."/>
            <person name="Stajich J.E."/>
        </authorList>
    </citation>
    <scope>NUCLEOTIDE SEQUENCE [LARGE SCALE GENOMIC DNA]</scope>
    <source>
        <strain evidence="3">CCFEE 5527</strain>
    </source>
</reference>
<organism evidence="2 3">
    <name type="scientific">Cryoendolithus antarcticus</name>
    <dbReference type="NCBI Taxonomy" id="1507870"/>
    <lineage>
        <taxon>Eukaryota</taxon>
        <taxon>Fungi</taxon>
        <taxon>Dikarya</taxon>
        <taxon>Ascomycota</taxon>
        <taxon>Pezizomycotina</taxon>
        <taxon>Dothideomycetes</taxon>
        <taxon>Dothideomycetidae</taxon>
        <taxon>Cladosporiales</taxon>
        <taxon>Cladosporiaceae</taxon>
        <taxon>Cryoendolithus</taxon>
    </lineage>
</organism>
<feature type="transmembrane region" description="Helical" evidence="1">
    <location>
        <begin position="109"/>
        <end position="128"/>
    </location>
</feature>
<dbReference type="Proteomes" id="UP000192596">
    <property type="component" value="Unassembled WGS sequence"/>
</dbReference>
<dbReference type="PANTHER" id="PTHR28026:SF9">
    <property type="entry name" value="2-HYDROXY-PALMITIC ACID DIOXYGENASE MPO1"/>
    <property type="match status" value="1"/>
</dbReference>
<dbReference type="GO" id="GO:0046521">
    <property type="term" value="P:sphingoid catabolic process"/>
    <property type="evidence" value="ECO:0007669"/>
    <property type="project" value="TreeGrafter"/>
</dbReference>
<dbReference type="GO" id="GO:0016020">
    <property type="term" value="C:membrane"/>
    <property type="evidence" value="ECO:0007669"/>
    <property type="project" value="GOC"/>
</dbReference>
<dbReference type="PANTHER" id="PTHR28026">
    <property type="entry name" value="DUF962 DOMAIN PROTEIN (AFU_ORTHOLOGUE AFUA_8G05310)"/>
    <property type="match status" value="1"/>
</dbReference>
<dbReference type="InterPro" id="IPR009305">
    <property type="entry name" value="Mpo1-like"/>
</dbReference>